<name>A0A9K3GEE2_9EUKA</name>
<evidence type="ECO:0000259" key="3">
    <source>
        <dbReference type="Pfam" id="PF24816"/>
    </source>
</evidence>
<dbReference type="InterPro" id="IPR056305">
    <property type="entry name" value="Ig_CFAP65_10th"/>
</dbReference>
<feature type="compositionally biased region" description="Basic and acidic residues" evidence="1">
    <location>
        <begin position="131"/>
        <end position="146"/>
    </location>
</feature>
<dbReference type="InterPro" id="IPR052614">
    <property type="entry name" value="CFAP65"/>
</dbReference>
<feature type="compositionally biased region" description="Basic and acidic residues" evidence="1">
    <location>
        <begin position="1270"/>
        <end position="1279"/>
    </location>
</feature>
<evidence type="ECO:0000313" key="6">
    <source>
        <dbReference type="Proteomes" id="UP000265618"/>
    </source>
</evidence>
<feature type="domain" description="CFAP65 seventh Ig-like" evidence="4">
    <location>
        <begin position="15"/>
        <end position="97"/>
    </location>
</feature>
<dbReference type="Gene3D" id="2.60.40.10">
    <property type="entry name" value="Immunoglobulins"/>
    <property type="match status" value="4"/>
</dbReference>
<proteinExistence type="predicted"/>
<accession>A0A9K3GEE2</accession>
<dbReference type="PANTHER" id="PTHR46127">
    <property type="entry name" value="CILIA- AND FLAGELLA-ASSOCIATED PROTEIN 65"/>
    <property type="match status" value="1"/>
</dbReference>
<dbReference type="OrthoDB" id="415597at2759"/>
<comment type="caution">
    <text evidence="5">The sequence shown here is derived from an EMBL/GenBank/DDBJ whole genome shotgun (WGS) entry which is preliminary data.</text>
</comment>
<feature type="non-terminal residue" evidence="5">
    <location>
        <position position="1"/>
    </location>
</feature>
<feature type="compositionally biased region" description="Acidic residues" evidence="1">
    <location>
        <begin position="1918"/>
        <end position="1932"/>
    </location>
</feature>
<dbReference type="PANTHER" id="PTHR46127:SF1">
    <property type="entry name" value="CILIA- AND FLAGELLA-ASSOCIATED PROTEIN 65"/>
    <property type="match status" value="1"/>
</dbReference>
<evidence type="ECO:0008006" key="7">
    <source>
        <dbReference type="Google" id="ProtNLM"/>
    </source>
</evidence>
<evidence type="ECO:0000259" key="2">
    <source>
        <dbReference type="Pfam" id="PF24291"/>
    </source>
</evidence>
<keyword evidence="6" id="KW-1185">Reference proteome</keyword>
<dbReference type="GO" id="GO:0005737">
    <property type="term" value="C:cytoplasm"/>
    <property type="evidence" value="ECO:0007669"/>
    <property type="project" value="UniProtKB-SubCell"/>
</dbReference>
<feature type="region of interest" description="Disordered" evidence="1">
    <location>
        <begin position="1419"/>
        <end position="1499"/>
    </location>
</feature>
<protein>
    <recommendedName>
        <fullName evidence="7">Abnormal spindle-like microcephaly-associated protein ASH domain-containing protein</fullName>
    </recommendedName>
</protein>
<feature type="compositionally biased region" description="Basic and acidic residues" evidence="1">
    <location>
        <begin position="1897"/>
        <end position="1912"/>
    </location>
</feature>
<dbReference type="Proteomes" id="UP000265618">
    <property type="component" value="Unassembled WGS sequence"/>
</dbReference>
<gene>
    <name evidence="5" type="ORF">KIPB_001804</name>
</gene>
<dbReference type="EMBL" id="BDIP01000270">
    <property type="protein sequence ID" value="GIQ80924.1"/>
    <property type="molecule type" value="Genomic_DNA"/>
</dbReference>
<feature type="region of interest" description="Disordered" evidence="1">
    <location>
        <begin position="1895"/>
        <end position="1942"/>
    </location>
</feature>
<dbReference type="Pfam" id="PF24291">
    <property type="entry name" value="Ig_CFAP65"/>
    <property type="match status" value="1"/>
</dbReference>
<dbReference type="Pfam" id="PF24816">
    <property type="entry name" value="Ig_CFAP65__9th"/>
    <property type="match status" value="1"/>
</dbReference>
<dbReference type="Pfam" id="PF25249">
    <property type="entry name" value="Ig_CFAP65_7th"/>
    <property type="match status" value="1"/>
</dbReference>
<feature type="region of interest" description="Disordered" evidence="1">
    <location>
        <begin position="1243"/>
        <end position="1282"/>
    </location>
</feature>
<evidence type="ECO:0000256" key="1">
    <source>
        <dbReference type="SAM" id="MobiDB-lite"/>
    </source>
</evidence>
<feature type="domain" description="CFAP65-like ninth Ig-like" evidence="3">
    <location>
        <begin position="1053"/>
        <end position="1235"/>
    </location>
</feature>
<organism evidence="5 6">
    <name type="scientific">Kipferlia bialata</name>
    <dbReference type="NCBI Taxonomy" id="797122"/>
    <lineage>
        <taxon>Eukaryota</taxon>
        <taxon>Metamonada</taxon>
        <taxon>Carpediemonas-like organisms</taxon>
        <taxon>Kipferlia</taxon>
    </lineage>
</organism>
<evidence type="ECO:0000259" key="4">
    <source>
        <dbReference type="Pfam" id="PF25249"/>
    </source>
</evidence>
<dbReference type="InterPro" id="IPR013783">
    <property type="entry name" value="Ig-like_fold"/>
</dbReference>
<feature type="region of interest" description="Disordered" evidence="1">
    <location>
        <begin position="126"/>
        <end position="146"/>
    </location>
</feature>
<dbReference type="InterPro" id="IPR056344">
    <property type="entry name" value="Ig_CFAP65-like_9th"/>
</dbReference>
<reference evidence="5 6" key="1">
    <citation type="journal article" date="2018" name="PLoS ONE">
        <title>The draft genome of Kipferlia bialata reveals reductive genome evolution in fornicate parasites.</title>
        <authorList>
            <person name="Tanifuji G."/>
            <person name="Takabayashi S."/>
            <person name="Kume K."/>
            <person name="Takagi M."/>
            <person name="Nakayama T."/>
            <person name="Kamikawa R."/>
            <person name="Inagaki Y."/>
            <person name="Hashimoto T."/>
        </authorList>
    </citation>
    <scope>NUCLEOTIDE SEQUENCE [LARGE SCALE GENOMIC DNA]</scope>
    <source>
        <strain evidence="5">NY0173</strain>
    </source>
</reference>
<sequence>AVLPKLRVDMPKSLGLPLTCVGEVSSTPLTLTNTGDVPAVYEWRAKAPFSLEPRTGVIGVGQSAPVTLSFHPESGGTVEGSVVCVLSPSGMDKGVSGSYQVVSVCGTAKYAYLKCEVERETTLDAEEDKEDLMSGRERGLAAKEEEGERSLSFGDVAVGTSERRTFSLTNLSEVPVTVSSRLLSEEEGSRRVGPGNAFSVSPKDGVVAPFKSVTFTVRHKCNTPGAQNTDTAVVTTKGGIETRVSLSAHTIGPTVSLSENAMYFGGVVPGESRSHFVSLNSTFSRPVAFSLSLPEAKERDTGPGVSAPLCVSPCSGVLQPNTPIRIKVTLCPPASCPPMPVGYVGAVSVAGTAPVPFICAGSVVPSDQDSVARPAFVTPAMVLRYMGVRESLSFDDVQSWVGKEAGDDDTDMSESPLYDAGYPEYAGPTPSLSYMPLHPSLGMAAALGFSEGPNAMSASPLVLSTRTVVFPRSTGLRVEKEVLVSNTSSYPLRCIVSSGGMGTGHKGDFSLSTEAFLVPPNSGFPLQVRYTPKRLRTVSSCTLTVMAFTPDCLRWQLFKRQAIPAPLCASISLVGSSVPTTSTPPPVSLSLHPTHSPLPIANAEVDQYLCLPPSAPGCATSVSVSVHNPAQDPMVVLLEGMSLGTSGDTSTQWTPGTGASGLLLADTDVIALPPGASSVITLAGVPPQHSLLGRGRSKSAESTIPLRMRLNASSNSVVSCKVILSGSTPDIRVRTGLETTPLVTGKGGPRIHRPIVALPTVSVGSRVSAVLSLVSRASTPTDISIRAPLCSGLDCLSISPEALTLGPRETAQVQVTLRGDTSLPLGPFDESLSLSVTPAGMAPSPLSILRALGSGGTALPASAFPAPLSGVVETEEEERERESAMVRLVGEVVRRDVTAEPARLSLDAVKEREEVSFIVTLHNNVASAVPFAVQMDEGEREDMEGTSKGVASLNKGVVPFGSVEQGTGHVMVEPCSGVIPADGRVRLFVKYSPQRLGLIRASLNVHLSASALSGVCTGGEDEGERERDDECGAVVRVPVTLEARLPSLLISTVASNCTSTQLYDYIDVNALNRHLQGERDIHEITLTEGTLQEQQLALEHIETFPVLFRPSVPASTPLPLGAPCADPDAHSTDRVTLGLENPGPLTVTLRLSVPGVQQDMPTAPWAKQPPTKEEATIRMYVDNGVFSTSSVTVTLAPQEKGRISLFHRHIYSGVHELRLLCQVDDGRAFLLLLLGQTLTTARVPTPSSLRRPTRSRERLSATGASRRGMYTRDAEREAEAEGTASPVVLTPLSLPLVPVALGEACPPVQLLTLSNPAAEPVVYYIPQTALDKINSLLGRADCPVLHVLNPLGIIPGHSSTDVRILHRPLQACKFRVPLPIHVMSQASASGASQDDVAPVEVTETQLEGVYDLLNSRFGGDREKESVTGPDTVTFRPTGMNSPSRVTRALQRSRARSQLRDREADREEGALVLGDDMESSRGSSPALGSRGGDMGTRDNAPTPFATVEIIGLSYDPRELLIEPSQRSLSALSLPPHLSRCEVDRPLSGALTVGGALGCEGVGLATLSAGKVSFCGVPCNSVSSTVLTVENTHCEPISFNIIEPQSLKGFGHLSASPSSGTLAVGGTINVKVELHVYDVPVAILDDIGVHVEALGTGARVSDDSSWQTSLANTSRTIEHSMNGAISRMSDVGGGMRPESSTRGGKGAPSKLACTIEERLTGFKPVANEDTLYAILCVHSHLSNALPLYEGAPSGLCASNNAICVPTVVPGGKPASYTPDALLVGSVVNELVSEAPVQQYVASAVAHGPAPAAYQVFGSQATAETSEDYEGVDGDFEERQGEREVARENVDIDSLEYAANIGGEAALSFDMVADAVDYEVMYALESVFRGVVSDVVSGAEEGKREDTAEYDRYEETAPLEYEGEGEGEREDDYYADELAQKSMAR</sequence>
<feature type="region of interest" description="Disordered" evidence="1">
    <location>
        <begin position="1686"/>
        <end position="1706"/>
    </location>
</feature>
<evidence type="ECO:0000313" key="5">
    <source>
        <dbReference type="EMBL" id="GIQ80924.1"/>
    </source>
</evidence>
<dbReference type="InterPro" id="IPR057470">
    <property type="entry name" value="Ig_CFAP65_7th"/>
</dbReference>
<feature type="compositionally biased region" description="Basic and acidic residues" evidence="1">
    <location>
        <begin position="1457"/>
        <end position="1468"/>
    </location>
</feature>
<dbReference type="GO" id="GO:0031514">
    <property type="term" value="C:motile cilium"/>
    <property type="evidence" value="ECO:0007669"/>
    <property type="project" value="UniProtKB-SubCell"/>
</dbReference>
<feature type="domain" description="CFAP65 tenth Ig-like" evidence="2">
    <location>
        <begin position="1291"/>
        <end position="1387"/>
    </location>
</feature>